<dbReference type="InterPro" id="IPR049452">
    <property type="entry name" value="Anoctamin_TM"/>
</dbReference>
<sequence>MPAQSETFRPLIVIELCPDIQLDTRDWLLSLLCTPKANGGAGLLARPLAEKGPESTVLLVGAVHERLLLSAEAFGLLKPDAEREMRPFTFRARHLFQDYSDDNDDFFMPSEQLFIVKRELDNLRAVEKESVIGYPKIALYPGKSIFRRLQSKRLVRQMYPLHDQDMLRKLAASWYGNIDLKLAPIDDIRRYFGDSVALYFSFLGYLTSALIPVGALGLLFALVGGQKDRHAALALLLLIWVCLFIRLWKRHSAVLAYSWGSLLLHFDFEEPRPGFHGPLAKNLVTGRDEPTFPTWKRALRVYLISVPFVIASLGLATIVMFAYFWLEEWALDFRLAEPPAPLAFLSLYLPSAIYVVVIEVLNRVYRILAEVLTEWGMLVHCKVHWVRFLIFMEGERKIHKSGRYS</sequence>
<organism evidence="8 9">
    <name type="scientific">Eptatretus burgeri</name>
    <name type="common">Inshore hagfish</name>
    <dbReference type="NCBI Taxonomy" id="7764"/>
    <lineage>
        <taxon>Eukaryota</taxon>
        <taxon>Metazoa</taxon>
        <taxon>Chordata</taxon>
        <taxon>Craniata</taxon>
        <taxon>Vertebrata</taxon>
        <taxon>Cyclostomata</taxon>
        <taxon>Myxini</taxon>
        <taxon>Myxiniformes</taxon>
        <taxon>Myxinidae</taxon>
        <taxon>Eptatretinae</taxon>
        <taxon>Eptatretus</taxon>
    </lineage>
</organism>
<protein>
    <recommendedName>
        <fullName evidence="6">Anoctamin</fullName>
    </recommendedName>
</protein>
<evidence type="ECO:0000256" key="4">
    <source>
        <dbReference type="ARBA" id="ARBA00022989"/>
    </source>
</evidence>
<evidence type="ECO:0000256" key="6">
    <source>
        <dbReference type="RuleBase" id="RU280814"/>
    </source>
</evidence>
<feature type="transmembrane region" description="Helical" evidence="6">
    <location>
        <begin position="230"/>
        <end position="248"/>
    </location>
</feature>
<evidence type="ECO:0000256" key="2">
    <source>
        <dbReference type="ARBA" id="ARBA00009671"/>
    </source>
</evidence>
<feature type="domain" description="Anoctamin transmembrane" evidence="7">
    <location>
        <begin position="188"/>
        <end position="376"/>
    </location>
</feature>
<name>A0A8C4N8A8_EPTBU</name>
<evidence type="ECO:0000256" key="1">
    <source>
        <dbReference type="ARBA" id="ARBA00004141"/>
    </source>
</evidence>
<dbReference type="GO" id="GO:0005254">
    <property type="term" value="F:chloride channel activity"/>
    <property type="evidence" value="ECO:0007669"/>
    <property type="project" value="TreeGrafter"/>
</dbReference>
<dbReference type="AlphaFoldDB" id="A0A8C4N8A8"/>
<dbReference type="Ensembl" id="ENSEBUT00000003181.1">
    <property type="protein sequence ID" value="ENSEBUP00000002819.1"/>
    <property type="gene ID" value="ENSEBUG00000002127.1"/>
</dbReference>
<dbReference type="PANTHER" id="PTHR12308">
    <property type="entry name" value="ANOCTAMIN"/>
    <property type="match status" value="1"/>
</dbReference>
<keyword evidence="3 6" id="KW-0812">Transmembrane</keyword>
<evidence type="ECO:0000256" key="3">
    <source>
        <dbReference type="ARBA" id="ARBA00022692"/>
    </source>
</evidence>
<dbReference type="GeneTree" id="ENSGT00940000157537"/>
<reference evidence="8" key="2">
    <citation type="submission" date="2025-09" db="UniProtKB">
        <authorList>
            <consortium name="Ensembl"/>
        </authorList>
    </citation>
    <scope>IDENTIFICATION</scope>
</reference>
<comment type="similarity">
    <text evidence="2 6">Belongs to the anoctamin family.</text>
</comment>
<keyword evidence="4 6" id="KW-1133">Transmembrane helix</keyword>
<dbReference type="InterPro" id="IPR007632">
    <property type="entry name" value="Anoctamin"/>
</dbReference>
<comment type="caution">
    <text evidence="6">Lacks conserved residue(s) required for the propagation of feature annotation.</text>
</comment>
<feature type="transmembrane region" description="Helical" evidence="6">
    <location>
        <begin position="301"/>
        <end position="326"/>
    </location>
</feature>
<evidence type="ECO:0000313" key="9">
    <source>
        <dbReference type="Proteomes" id="UP000694388"/>
    </source>
</evidence>
<keyword evidence="9" id="KW-1185">Reference proteome</keyword>
<dbReference type="Proteomes" id="UP000694388">
    <property type="component" value="Unplaced"/>
</dbReference>
<reference evidence="8" key="1">
    <citation type="submission" date="2025-08" db="UniProtKB">
        <authorList>
            <consortium name="Ensembl"/>
        </authorList>
    </citation>
    <scope>IDENTIFICATION</scope>
</reference>
<evidence type="ECO:0000313" key="8">
    <source>
        <dbReference type="Ensembl" id="ENSEBUP00000002819.1"/>
    </source>
</evidence>
<evidence type="ECO:0000256" key="5">
    <source>
        <dbReference type="ARBA" id="ARBA00023136"/>
    </source>
</evidence>
<feature type="transmembrane region" description="Helical" evidence="6">
    <location>
        <begin position="338"/>
        <end position="357"/>
    </location>
</feature>
<evidence type="ECO:0000259" key="7">
    <source>
        <dbReference type="Pfam" id="PF04547"/>
    </source>
</evidence>
<accession>A0A8C4N8A8</accession>
<dbReference type="GO" id="GO:0005886">
    <property type="term" value="C:plasma membrane"/>
    <property type="evidence" value="ECO:0007669"/>
    <property type="project" value="TreeGrafter"/>
</dbReference>
<keyword evidence="5 6" id="KW-0472">Membrane</keyword>
<dbReference type="Pfam" id="PF04547">
    <property type="entry name" value="Anoctamin"/>
    <property type="match status" value="1"/>
</dbReference>
<feature type="transmembrane region" description="Helical" evidence="6">
    <location>
        <begin position="196"/>
        <end position="224"/>
    </location>
</feature>
<comment type="subcellular location">
    <subcellularLocation>
        <location evidence="1 6">Membrane</location>
        <topology evidence="1 6">Multi-pass membrane protein</topology>
    </subcellularLocation>
</comment>
<dbReference type="OMA" id="LIVIELC"/>
<proteinExistence type="inferred from homology"/>
<dbReference type="PANTHER" id="PTHR12308:SF74">
    <property type="entry name" value="ANOCTAMIN"/>
    <property type="match status" value="1"/>
</dbReference>